<evidence type="ECO:0000259" key="2">
    <source>
        <dbReference type="Pfam" id="PF07484"/>
    </source>
</evidence>
<dbReference type="SUPFAM" id="SSF88874">
    <property type="entry name" value="Receptor-binding domain of short tail fibre protein gp12"/>
    <property type="match status" value="1"/>
</dbReference>
<comment type="caution">
    <text evidence="3">The sequence shown here is derived from an EMBL/GenBank/DDBJ whole genome shotgun (WGS) entry which is preliminary data.</text>
</comment>
<proteinExistence type="predicted"/>
<gene>
    <name evidence="3" type="ORF">IDJ77_00745</name>
</gene>
<dbReference type="Pfam" id="PF07484">
    <property type="entry name" value="Collar"/>
    <property type="match status" value="1"/>
</dbReference>
<dbReference type="EMBL" id="JACWMY010000001">
    <property type="protein sequence ID" value="MBD1362322.1"/>
    <property type="molecule type" value="Genomic_DNA"/>
</dbReference>
<dbReference type="Gene3D" id="3.90.1340.10">
    <property type="entry name" value="Phage tail collar domain"/>
    <property type="match status" value="1"/>
</dbReference>
<name>A0ABR7WJ11_9SPHI</name>
<feature type="compositionally biased region" description="Basic and acidic residues" evidence="1">
    <location>
        <begin position="152"/>
        <end position="162"/>
    </location>
</feature>
<keyword evidence="4" id="KW-1185">Reference proteome</keyword>
<organism evidence="3 4">
    <name type="scientific">Mucilaginibacter pankratovii</name>
    <dbReference type="NCBI Taxonomy" id="2772110"/>
    <lineage>
        <taxon>Bacteria</taxon>
        <taxon>Pseudomonadati</taxon>
        <taxon>Bacteroidota</taxon>
        <taxon>Sphingobacteriia</taxon>
        <taxon>Sphingobacteriales</taxon>
        <taxon>Sphingobacteriaceae</taxon>
        <taxon>Mucilaginibacter</taxon>
    </lineage>
</organism>
<sequence>MMEETLKATTASVTATINLLPVGTIIPYGGPQSAVSNLENQGWLPCTGGKVSKQKYKELYDLITQSCGIAGADEFYLPDLRGQFLRGVSQADDIDSKTRIAQNAGGNDGPLVFSRQGDEIKEHRHSVHMMTTKENIHFPRTNDHFSAPTNWENKDSDNFGGKETRPRNVYVHYIIFAGLPKT</sequence>
<feature type="region of interest" description="Disordered" evidence="1">
    <location>
        <begin position="140"/>
        <end position="162"/>
    </location>
</feature>
<dbReference type="RefSeq" id="WP_191187011.1">
    <property type="nucleotide sequence ID" value="NZ_JACWMY010000001.1"/>
</dbReference>
<feature type="domain" description="Phage tail collar" evidence="2">
    <location>
        <begin position="23"/>
        <end position="85"/>
    </location>
</feature>
<dbReference type="InterPro" id="IPR011083">
    <property type="entry name" value="Phage_tail_collar_dom"/>
</dbReference>
<evidence type="ECO:0000256" key="1">
    <source>
        <dbReference type="SAM" id="MobiDB-lite"/>
    </source>
</evidence>
<dbReference type="Proteomes" id="UP000606600">
    <property type="component" value="Unassembled WGS sequence"/>
</dbReference>
<protein>
    <submittedName>
        <fullName evidence="3">Tail fiber protein</fullName>
    </submittedName>
</protein>
<evidence type="ECO:0000313" key="3">
    <source>
        <dbReference type="EMBL" id="MBD1362322.1"/>
    </source>
</evidence>
<evidence type="ECO:0000313" key="4">
    <source>
        <dbReference type="Proteomes" id="UP000606600"/>
    </source>
</evidence>
<accession>A0ABR7WJ11</accession>
<reference evidence="3 4" key="1">
    <citation type="submission" date="2020-09" db="EMBL/GenBank/DDBJ databases">
        <title>Novel species of Mucilaginibacter isolated from a glacier on the Tibetan Plateau.</title>
        <authorList>
            <person name="Liu Q."/>
            <person name="Xin Y.-H."/>
        </authorList>
    </citation>
    <scope>NUCLEOTIDE SEQUENCE [LARGE SCALE GENOMIC DNA]</scope>
    <source>
        <strain evidence="3 4">ZT4R22</strain>
    </source>
</reference>
<dbReference type="InterPro" id="IPR037053">
    <property type="entry name" value="Phage_tail_collar_dom_sf"/>
</dbReference>